<reference evidence="1" key="2">
    <citation type="submission" date="2013-10" db="EMBL/GenBank/DDBJ databases">
        <authorList>
            <person name="Aslett M."/>
        </authorList>
    </citation>
    <scope>NUCLEOTIDE SEQUENCE [LARGE SCALE GENOMIC DNA]</scope>
    <source>
        <strain evidence="1">Weybridge</strain>
    </source>
</reference>
<dbReference type="Proteomes" id="UP000030763">
    <property type="component" value="Unassembled WGS sequence"/>
</dbReference>
<sequence length="157" mass="17245">MLLTRIQSEAREWERLIPHLELACTTTSHSSRGPSSFEVMIAEDPFTADRDVVGPLAHILTPSMVKSFLELCGPAQNHFLRVGWHQKLYTDSSRRAVENSVDDNASCSILSPLGSLSGLGRTDLPLTTQKNDSIFVLADSLAELAHFTPAEIDVVID</sequence>
<evidence type="ECO:0000313" key="2">
    <source>
        <dbReference type="Proteomes" id="UP000030763"/>
    </source>
</evidence>
<gene>
    <name evidence="1" type="ORF">EMWEY_00035390</name>
</gene>
<keyword evidence="2" id="KW-1185">Reference proteome</keyword>
<accession>U6MCQ3</accession>
<reference evidence="1" key="1">
    <citation type="submission" date="2013-10" db="EMBL/GenBank/DDBJ databases">
        <title>Genomic analysis of the causative agents of coccidiosis in chickens.</title>
        <authorList>
            <person name="Reid A.J."/>
            <person name="Blake D."/>
            <person name="Billington K."/>
            <person name="Browne H."/>
            <person name="Dunn M."/>
            <person name="Hung S."/>
            <person name="Kawahara F."/>
            <person name="Miranda-Saavedra D."/>
            <person name="Mourier T."/>
            <person name="Nagra H."/>
            <person name="Otto T.D."/>
            <person name="Rawlings N."/>
            <person name="Sanchez A."/>
            <person name="Sanders M."/>
            <person name="Subramaniam C."/>
            <person name="Tay Y."/>
            <person name="Dear P."/>
            <person name="Doerig C."/>
            <person name="Gruber A."/>
            <person name="Parkinson J."/>
            <person name="Shirley M."/>
            <person name="Wan K.L."/>
            <person name="Berriman M."/>
            <person name="Tomley F."/>
            <person name="Pain A."/>
        </authorList>
    </citation>
    <scope>NUCLEOTIDE SEQUENCE [LARGE SCALE GENOMIC DNA]</scope>
    <source>
        <strain evidence="1">Weybridge</strain>
    </source>
</reference>
<dbReference type="OMA" id="CERAQSH"/>
<protein>
    <submittedName>
        <fullName evidence="1">Uncharacterized protein</fullName>
    </submittedName>
</protein>
<dbReference type="OrthoDB" id="346479at2759"/>
<dbReference type="VEuPathDB" id="ToxoDB:EMWEY_00035390"/>
<dbReference type="AlphaFoldDB" id="U6MCQ3"/>
<proteinExistence type="predicted"/>
<name>U6MCQ3_EIMMA</name>
<dbReference type="RefSeq" id="XP_013337493.1">
    <property type="nucleotide sequence ID" value="XM_013482039.1"/>
</dbReference>
<evidence type="ECO:0000313" key="1">
    <source>
        <dbReference type="EMBL" id="CDJ60843.1"/>
    </source>
</evidence>
<dbReference type="EMBL" id="HG721939">
    <property type="protein sequence ID" value="CDJ60843.1"/>
    <property type="molecule type" value="Genomic_DNA"/>
</dbReference>
<organism evidence="1 2">
    <name type="scientific">Eimeria maxima</name>
    <name type="common">Coccidian parasite</name>
    <dbReference type="NCBI Taxonomy" id="5804"/>
    <lineage>
        <taxon>Eukaryota</taxon>
        <taxon>Sar</taxon>
        <taxon>Alveolata</taxon>
        <taxon>Apicomplexa</taxon>
        <taxon>Conoidasida</taxon>
        <taxon>Coccidia</taxon>
        <taxon>Eucoccidiorida</taxon>
        <taxon>Eimeriorina</taxon>
        <taxon>Eimeriidae</taxon>
        <taxon>Eimeria</taxon>
    </lineage>
</organism>
<dbReference type="GeneID" id="25337525"/>